<dbReference type="GO" id="GO:0003677">
    <property type="term" value="F:DNA binding"/>
    <property type="evidence" value="ECO:0007669"/>
    <property type="project" value="UniProtKB-KW"/>
</dbReference>
<dbReference type="Proteomes" id="UP000198935">
    <property type="component" value="Unassembled WGS sequence"/>
</dbReference>
<dbReference type="GO" id="GO:0003700">
    <property type="term" value="F:DNA-binding transcription factor activity"/>
    <property type="evidence" value="ECO:0007669"/>
    <property type="project" value="InterPro"/>
</dbReference>
<dbReference type="Gene3D" id="1.10.10.10">
    <property type="entry name" value="Winged helix-like DNA-binding domain superfamily/Winged helix DNA-binding domain"/>
    <property type="match status" value="1"/>
</dbReference>
<sequence>MSILFLRNIIYELGFICYTKINVTIERKYGNMNQPHDERLLQEVFEAFMRFAKKINEEDDEEKAWALAQTSDPQVQALMHEMTFMMIHVLDGIGKLGQANGSSLSSQFDIPKGTVSKLTRRLKALGLIAFVTIPGNKKELHFVLTPLGEKIYKLHEQVEERIQAGAARLMAEYTEEQLKFIIDFLNKLTSHSFLQLDEQSKRESKS</sequence>
<dbReference type="AlphaFoldDB" id="A0A1H3SWU8"/>
<protein>
    <submittedName>
        <fullName evidence="5">DNA-binding transcriptional regulator, MarR family</fullName>
    </submittedName>
</protein>
<accession>A0A1H3SWU8</accession>
<dbReference type="SMART" id="SM00347">
    <property type="entry name" value="HTH_MARR"/>
    <property type="match status" value="1"/>
</dbReference>
<evidence type="ECO:0000256" key="3">
    <source>
        <dbReference type="ARBA" id="ARBA00023163"/>
    </source>
</evidence>
<gene>
    <name evidence="5" type="ORF">SAMN05421736_11284</name>
</gene>
<dbReference type="SUPFAM" id="SSF46785">
    <property type="entry name" value="Winged helix' DNA-binding domain"/>
    <property type="match status" value="1"/>
</dbReference>
<keyword evidence="3" id="KW-0804">Transcription</keyword>
<dbReference type="OrthoDB" id="5358347at2"/>
<evidence type="ECO:0000259" key="4">
    <source>
        <dbReference type="PROSITE" id="PS50995"/>
    </source>
</evidence>
<dbReference type="InterPro" id="IPR036388">
    <property type="entry name" value="WH-like_DNA-bd_sf"/>
</dbReference>
<name>A0A1H3SWU8_9BACI</name>
<dbReference type="PANTHER" id="PTHR35790:SF4">
    <property type="entry name" value="HTH-TYPE TRANSCRIPTIONAL REGULATOR PCHR"/>
    <property type="match status" value="1"/>
</dbReference>
<dbReference type="PROSITE" id="PS50995">
    <property type="entry name" value="HTH_MARR_2"/>
    <property type="match status" value="1"/>
</dbReference>
<dbReference type="InterPro" id="IPR052067">
    <property type="entry name" value="Metal_resp_HTH_trans_reg"/>
</dbReference>
<keyword evidence="2 5" id="KW-0238">DNA-binding</keyword>
<keyword evidence="6" id="KW-1185">Reference proteome</keyword>
<evidence type="ECO:0000313" key="5">
    <source>
        <dbReference type="EMBL" id="SDZ42157.1"/>
    </source>
</evidence>
<organism evidence="5 6">
    <name type="scientific">Evansella caseinilytica</name>
    <dbReference type="NCBI Taxonomy" id="1503961"/>
    <lineage>
        <taxon>Bacteria</taxon>
        <taxon>Bacillati</taxon>
        <taxon>Bacillota</taxon>
        <taxon>Bacilli</taxon>
        <taxon>Bacillales</taxon>
        <taxon>Bacillaceae</taxon>
        <taxon>Evansella</taxon>
    </lineage>
</organism>
<evidence type="ECO:0000256" key="2">
    <source>
        <dbReference type="ARBA" id="ARBA00023125"/>
    </source>
</evidence>
<dbReference type="STRING" id="1503961.SAMN05421736_11284"/>
<keyword evidence="1" id="KW-0805">Transcription regulation</keyword>
<reference evidence="6" key="1">
    <citation type="submission" date="2016-10" db="EMBL/GenBank/DDBJ databases">
        <authorList>
            <person name="Varghese N."/>
            <person name="Submissions S."/>
        </authorList>
    </citation>
    <scope>NUCLEOTIDE SEQUENCE [LARGE SCALE GENOMIC DNA]</scope>
    <source>
        <strain evidence="6">SP</strain>
    </source>
</reference>
<proteinExistence type="predicted"/>
<dbReference type="InterPro" id="IPR000835">
    <property type="entry name" value="HTH_MarR-typ"/>
</dbReference>
<feature type="domain" description="HTH marR-type" evidence="4">
    <location>
        <begin position="41"/>
        <end position="190"/>
    </location>
</feature>
<dbReference type="InterPro" id="IPR036390">
    <property type="entry name" value="WH_DNA-bd_sf"/>
</dbReference>
<dbReference type="PANTHER" id="PTHR35790">
    <property type="entry name" value="HTH-TYPE TRANSCRIPTIONAL REGULATOR PCHR"/>
    <property type="match status" value="1"/>
</dbReference>
<evidence type="ECO:0000256" key="1">
    <source>
        <dbReference type="ARBA" id="ARBA00023015"/>
    </source>
</evidence>
<dbReference type="EMBL" id="FNPI01000012">
    <property type="protein sequence ID" value="SDZ42157.1"/>
    <property type="molecule type" value="Genomic_DNA"/>
</dbReference>
<evidence type="ECO:0000313" key="6">
    <source>
        <dbReference type="Proteomes" id="UP000198935"/>
    </source>
</evidence>